<dbReference type="EMBL" id="JAUSXV010000001">
    <property type="protein sequence ID" value="MDQ0647378.1"/>
    <property type="molecule type" value="Genomic_DNA"/>
</dbReference>
<dbReference type="PANTHER" id="PTHR36503:SF1">
    <property type="entry name" value="BLR2520 PROTEIN"/>
    <property type="match status" value="1"/>
</dbReference>
<dbReference type="SUPFAM" id="SSF54593">
    <property type="entry name" value="Glyoxalase/Bleomycin resistance protein/Dihydroxybiphenyl dioxygenase"/>
    <property type="match status" value="2"/>
</dbReference>
<reference evidence="1 2" key="1">
    <citation type="submission" date="2023-07" db="EMBL/GenBank/DDBJ databases">
        <title>Comparative genomics of wheat-associated soil bacteria to identify genetic determinants of phenazine resistance.</title>
        <authorList>
            <person name="Mouncey N."/>
        </authorList>
    </citation>
    <scope>NUCLEOTIDE SEQUENCE [LARGE SCALE GENOMIC DNA]</scope>
    <source>
        <strain evidence="1 2">W4I9-1</strain>
    </source>
</reference>
<proteinExistence type="predicted"/>
<dbReference type="GO" id="GO:0016829">
    <property type="term" value="F:lyase activity"/>
    <property type="evidence" value="ECO:0007669"/>
    <property type="project" value="UniProtKB-KW"/>
</dbReference>
<protein>
    <submittedName>
        <fullName evidence="1">Catechol 2,3-dioxygenase-like lactoylglutathione lyase family enzyme</fullName>
    </submittedName>
</protein>
<gene>
    <name evidence="1" type="ORF">QFZ53_001574</name>
</gene>
<dbReference type="AlphaFoldDB" id="A0AAW8EVW9"/>
<dbReference type="Proteomes" id="UP001244427">
    <property type="component" value="Unassembled WGS sequence"/>
</dbReference>
<dbReference type="RefSeq" id="WP_307295221.1">
    <property type="nucleotide sequence ID" value="NZ_JAUSXV010000001.1"/>
</dbReference>
<dbReference type="Gene3D" id="3.10.180.10">
    <property type="entry name" value="2,3-Dihydroxybiphenyl 1,2-Dioxygenase, domain 1"/>
    <property type="match status" value="2"/>
</dbReference>
<dbReference type="PANTHER" id="PTHR36503">
    <property type="entry name" value="BLR2520 PROTEIN"/>
    <property type="match status" value="1"/>
</dbReference>
<evidence type="ECO:0000313" key="2">
    <source>
        <dbReference type="Proteomes" id="UP001244427"/>
    </source>
</evidence>
<keyword evidence="2" id="KW-1185">Reference proteome</keyword>
<comment type="caution">
    <text evidence="1">The sequence shown here is derived from an EMBL/GenBank/DDBJ whole genome shotgun (WGS) entry which is preliminary data.</text>
</comment>
<evidence type="ECO:0000313" key="1">
    <source>
        <dbReference type="EMBL" id="MDQ0647378.1"/>
    </source>
</evidence>
<name>A0AAW8EVW9_9MICO</name>
<dbReference type="InterPro" id="IPR029068">
    <property type="entry name" value="Glyas_Bleomycin-R_OHBP_Dase"/>
</dbReference>
<organism evidence="1 2">
    <name type="scientific">Microbacterium natoriense</name>
    <dbReference type="NCBI Taxonomy" id="284570"/>
    <lineage>
        <taxon>Bacteria</taxon>
        <taxon>Bacillati</taxon>
        <taxon>Actinomycetota</taxon>
        <taxon>Actinomycetes</taxon>
        <taxon>Micrococcales</taxon>
        <taxon>Microbacteriaceae</taxon>
        <taxon>Microbacterium</taxon>
    </lineage>
</organism>
<accession>A0AAW8EVW9</accession>
<sequence>MNSTIDSLTLDVPNVTAARAFYDEAFDLGGRLRLRTADTASSGFRGYTLSLIVAQPADARLLFDASVAAGASVRKPAAKSLWGFGGVVEAPDGALWNIATSSKKDSAPATKSFDDLVLLIGAADVRASRAFYTEQGFEVRKSFGSYVDFDTPKGTIGLGLYRRAALAKSAGVSAEGSGSHRITVHGTPGSAEDPDGFVWSPVEV</sequence>
<keyword evidence="1" id="KW-0456">Lyase</keyword>